<dbReference type="EMBL" id="BAAAPN010000032">
    <property type="protein sequence ID" value="GAA1753569.1"/>
    <property type="molecule type" value="Genomic_DNA"/>
</dbReference>
<evidence type="ECO:0000313" key="5">
    <source>
        <dbReference type="Proteomes" id="UP001501475"/>
    </source>
</evidence>
<dbReference type="Gene3D" id="3.40.250.10">
    <property type="entry name" value="Rhodanese-like domain"/>
    <property type="match status" value="2"/>
</dbReference>
<protein>
    <submittedName>
        <fullName evidence="4">Sulfurtransferase</fullName>
    </submittedName>
</protein>
<dbReference type="PANTHER" id="PTHR11364:SF27">
    <property type="entry name" value="SULFURTRANSFERASE"/>
    <property type="match status" value="1"/>
</dbReference>
<dbReference type="SMART" id="SM00450">
    <property type="entry name" value="RHOD"/>
    <property type="match status" value="2"/>
</dbReference>
<dbReference type="PANTHER" id="PTHR11364">
    <property type="entry name" value="THIOSULFATE SULFERTANSFERASE"/>
    <property type="match status" value="1"/>
</dbReference>
<gene>
    <name evidence="4" type="ORF">GCM10009810_11810</name>
</gene>
<dbReference type="InterPro" id="IPR036873">
    <property type="entry name" value="Rhodanese-like_dom_sf"/>
</dbReference>
<sequence length="279" mass="28935">MTTLITPTALAERLSRGDRIVVLDVQYNLVGTPGRELYVVAHLPGARFVDLDTELAGPPGAGGRHPLPDVAALERALRANGIDDSSAVAVYDQGTGLGSARAWWLLTYVGLSGVQVLDGGLAAWVAAGLPVSDGVAATATPGTVTVRPGALPLLDAEGAAELARTGLLLDARAAERYAGRTEPIDAVAGHIPGARNAPMSDYVDQDGRLLPREELMAFFAGRGVFEHAEVGAYCGSGITAAHLALALRQLGITAPVYVGSWSEWITDPTRPIATGDDPT</sequence>
<evidence type="ECO:0000313" key="4">
    <source>
        <dbReference type="EMBL" id="GAA1753569.1"/>
    </source>
</evidence>
<reference evidence="4 5" key="1">
    <citation type="journal article" date="2019" name="Int. J. Syst. Evol. Microbiol.">
        <title>The Global Catalogue of Microorganisms (GCM) 10K type strain sequencing project: providing services to taxonomists for standard genome sequencing and annotation.</title>
        <authorList>
            <consortium name="The Broad Institute Genomics Platform"/>
            <consortium name="The Broad Institute Genome Sequencing Center for Infectious Disease"/>
            <person name="Wu L."/>
            <person name="Ma J."/>
        </authorList>
    </citation>
    <scope>NUCLEOTIDE SEQUENCE [LARGE SCALE GENOMIC DNA]</scope>
    <source>
        <strain evidence="4 5">JCM 15591</strain>
    </source>
</reference>
<dbReference type="PROSITE" id="PS50206">
    <property type="entry name" value="RHODANESE_3"/>
    <property type="match status" value="2"/>
</dbReference>
<dbReference type="InterPro" id="IPR001763">
    <property type="entry name" value="Rhodanese-like_dom"/>
</dbReference>
<comment type="caution">
    <text evidence="4">The sequence shown here is derived from an EMBL/GenBank/DDBJ whole genome shotgun (WGS) entry which is preliminary data.</text>
</comment>
<name>A0ABN2KDZ5_9MICO</name>
<feature type="domain" description="Rhodanese" evidence="3">
    <location>
        <begin position="16"/>
        <end position="133"/>
    </location>
</feature>
<evidence type="ECO:0000256" key="1">
    <source>
        <dbReference type="ARBA" id="ARBA00022679"/>
    </source>
</evidence>
<dbReference type="CDD" id="cd01448">
    <property type="entry name" value="TST_Repeat_1"/>
    <property type="match status" value="1"/>
</dbReference>
<accession>A0ABN2KDZ5</accession>
<evidence type="ECO:0000259" key="3">
    <source>
        <dbReference type="PROSITE" id="PS50206"/>
    </source>
</evidence>
<organism evidence="4 5">
    <name type="scientific">Nostocoides vanveenii</name>
    <dbReference type="NCBI Taxonomy" id="330835"/>
    <lineage>
        <taxon>Bacteria</taxon>
        <taxon>Bacillati</taxon>
        <taxon>Actinomycetota</taxon>
        <taxon>Actinomycetes</taxon>
        <taxon>Micrococcales</taxon>
        <taxon>Intrasporangiaceae</taxon>
        <taxon>Nostocoides</taxon>
    </lineage>
</organism>
<keyword evidence="5" id="KW-1185">Reference proteome</keyword>
<keyword evidence="2" id="KW-0677">Repeat</keyword>
<dbReference type="InterPro" id="IPR045078">
    <property type="entry name" value="TST/MPST-like"/>
</dbReference>
<dbReference type="SUPFAM" id="SSF52821">
    <property type="entry name" value="Rhodanese/Cell cycle control phosphatase"/>
    <property type="match status" value="2"/>
</dbReference>
<keyword evidence="1" id="KW-0808">Transferase</keyword>
<dbReference type="RefSeq" id="WP_344063483.1">
    <property type="nucleotide sequence ID" value="NZ_BAAAPN010000032.1"/>
</dbReference>
<dbReference type="Proteomes" id="UP001501475">
    <property type="component" value="Unassembled WGS sequence"/>
</dbReference>
<dbReference type="PROSITE" id="PS00380">
    <property type="entry name" value="RHODANESE_1"/>
    <property type="match status" value="1"/>
</dbReference>
<proteinExistence type="predicted"/>
<dbReference type="InterPro" id="IPR001307">
    <property type="entry name" value="Thiosulphate_STrfase_CS"/>
</dbReference>
<dbReference type="CDD" id="cd01449">
    <property type="entry name" value="TST_Repeat_2"/>
    <property type="match status" value="1"/>
</dbReference>
<dbReference type="Pfam" id="PF00581">
    <property type="entry name" value="Rhodanese"/>
    <property type="match status" value="2"/>
</dbReference>
<evidence type="ECO:0000256" key="2">
    <source>
        <dbReference type="ARBA" id="ARBA00022737"/>
    </source>
</evidence>
<feature type="domain" description="Rhodanese" evidence="3">
    <location>
        <begin position="162"/>
        <end position="273"/>
    </location>
</feature>